<evidence type="ECO:0000256" key="3">
    <source>
        <dbReference type="ARBA" id="ARBA00009678"/>
    </source>
</evidence>
<evidence type="ECO:0000256" key="2">
    <source>
        <dbReference type="ARBA" id="ARBA00008943"/>
    </source>
</evidence>
<evidence type="ECO:0000313" key="9">
    <source>
        <dbReference type="Proteomes" id="UP000821866"/>
    </source>
</evidence>
<sequence length="977" mass="109358">MPLGKSFRIYHKVRPPNPYSVLLEQRSKNETLLFESRAIAVLSQQETDAVKKEYTMLLDVHGCLGVLQLTAGDTVVQFLVLVSGCQSVGKLGASEIFRITDTLFVALRNSAQDLEKVQDVRKVLNAGTFFFAWTPSTAEPALDLTLCAQRAVMTSETDNRFFWNRTLHIPMLRYGVDCNKWLLKAVCGGVEMRTIYLGHQQAKACLISRLSCERAGTRFNVRGTNDDGHVANFVETEQVIYLENQITSYVQTRGSVPLFWEQPGVQVGSHRVKMSRGSEASVPAFERHMSMIKERYGDQVIINLLGSKEGETMLTQMFQHHMKASRRKASMVSFDYHALCRGGRQDNLIHLKNQISPHLTSFGCFYFDGNDVIMRQTGTFRTNCLDCLDRTNCVQTFIGLEVLESQIACLGLQDKQQVVSRFVEVFRQMWVQNGDQVSKIYAGTGALEGKSKLKDGSRSMVRTIQNNLLDSSKQEAIDVLVLGSAMCSELADRARALLPTAMLHLPPSVLRAMCSRQLEYTIPLKVRVTVATWNVNGGKHFNSVVFRNHPMSDWLVDNSAVGGGCALVDVSHQVDTTLADIYAIGFQEIVDLNAQNIVNVSSSSQKEWMVELQKTISQKQKYVLLTSAQLVGVCLFIFVRPEHAAYIRDVAVDTVKTGLGGATGNKGGSKVSERNADYAEITRKVSFPMGRTLNSHDYVFWCGDFNYRVDLENEEVKDLVKQGNWAELLKHDQLRVQQQQGQVFKNFIEGEINFAPTYKYDLFSDDYDTSDKCRVPAWTDRILYRRRRLLSETEDPFWSPGRIAHYGRAELKTSDHRPVVADIDIEVSQVDEAVREQIFREVVELMGPPDGTVVVHLEEEGAAFEDTFLAALIQTFATVGEVILIRYVADMLWVTFLEGQSALAATHLSGTQVDGQRIVVSLKTTDWAQAVEHELKLCCNNTVPLAEPSSRDAEEDAAPLDGNDAAPDGLSMHKSPC</sequence>
<dbReference type="InterPro" id="IPR012677">
    <property type="entry name" value="Nucleotide-bd_a/b_plait_sf"/>
</dbReference>
<dbReference type="Proteomes" id="UP000821866">
    <property type="component" value="Chromosome 11"/>
</dbReference>
<dbReference type="EC" id="3.1.3.36" evidence="4"/>
<evidence type="ECO:0000256" key="6">
    <source>
        <dbReference type="SAM" id="MobiDB-lite"/>
    </source>
</evidence>
<dbReference type="EMBL" id="JABSTU010000003">
    <property type="protein sequence ID" value="KAH8034789.1"/>
    <property type="molecule type" value="Genomic_DNA"/>
</dbReference>
<reference evidence="8" key="2">
    <citation type="submission" date="2021-09" db="EMBL/GenBank/DDBJ databases">
        <authorList>
            <person name="Jia N."/>
            <person name="Wang J."/>
            <person name="Shi W."/>
            <person name="Du L."/>
            <person name="Sun Y."/>
            <person name="Zhan W."/>
            <person name="Jiang J."/>
            <person name="Wang Q."/>
            <person name="Zhang B."/>
            <person name="Ji P."/>
            <person name="Sakyi L.B."/>
            <person name="Cui X."/>
            <person name="Yuan T."/>
            <person name="Jiang B."/>
            <person name="Yang W."/>
            <person name="Lam T.T.-Y."/>
            <person name="Chang Q."/>
            <person name="Ding S."/>
            <person name="Wang X."/>
            <person name="Zhu J."/>
            <person name="Ruan X."/>
            <person name="Zhao L."/>
            <person name="Wei J."/>
            <person name="Que T."/>
            <person name="Du C."/>
            <person name="Cheng J."/>
            <person name="Dai P."/>
            <person name="Han X."/>
            <person name="Huang E."/>
            <person name="Gao Y."/>
            <person name="Liu J."/>
            <person name="Shao H."/>
            <person name="Ye R."/>
            <person name="Li L."/>
            <person name="Wei W."/>
            <person name="Wang X."/>
            <person name="Wang C."/>
            <person name="Huo Q."/>
            <person name="Li W."/>
            <person name="Guo W."/>
            <person name="Chen H."/>
            <person name="Chen S."/>
            <person name="Zhou L."/>
            <person name="Zhou L."/>
            <person name="Ni X."/>
            <person name="Tian J."/>
            <person name="Zhou Y."/>
            <person name="Sheng Y."/>
            <person name="Liu T."/>
            <person name="Pan Y."/>
            <person name="Xia L."/>
            <person name="Li J."/>
            <person name="Zhao F."/>
            <person name="Cao W."/>
        </authorList>
    </citation>
    <scope>NUCLEOTIDE SEQUENCE</scope>
    <source>
        <strain evidence="8">Rmic-2018</strain>
        <tissue evidence="8">Larvae</tissue>
    </source>
</reference>
<dbReference type="Pfam" id="PF02383">
    <property type="entry name" value="Syja_N"/>
    <property type="match status" value="1"/>
</dbReference>
<evidence type="ECO:0000259" key="7">
    <source>
        <dbReference type="PROSITE" id="PS50275"/>
    </source>
</evidence>
<feature type="domain" description="SAC" evidence="7">
    <location>
        <begin position="120"/>
        <end position="443"/>
    </location>
</feature>
<comment type="similarity">
    <text evidence="2">Belongs to the synaptojanin family.</text>
</comment>
<comment type="caution">
    <text evidence="8">The sequence shown here is derived from an EMBL/GenBank/DDBJ whole genome shotgun (WGS) entry which is preliminary data.</text>
</comment>
<dbReference type="InterPro" id="IPR035979">
    <property type="entry name" value="RBD_domain_sf"/>
</dbReference>
<accession>A0A9J6EKZ3</accession>
<dbReference type="InterPro" id="IPR046985">
    <property type="entry name" value="IP5"/>
</dbReference>
<dbReference type="PROSITE" id="PS50275">
    <property type="entry name" value="SAC"/>
    <property type="match status" value="1"/>
</dbReference>
<dbReference type="SUPFAM" id="SSF54928">
    <property type="entry name" value="RNA-binding domain, RBD"/>
    <property type="match status" value="1"/>
</dbReference>
<dbReference type="GO" id="GO:0003676">
    <property type="term" value="F:nucleic acid binding"/>
    <property type="evidence" value="ECO:0007669"/>
    <property type="project" value="InterPro"/>
</dbReference>
<protein>
    <recommendedName>
        <fullName evidence="4">phosphoinositide 5-phosphatase</fullName>
        <ecNumber evidence="4">3.1.3.36</ecNumber>
    </recommendedName>
</protein>
<dbReference type="InterPro" id="IPR015047">
    <property type="entry name" value="SYNJ1/2_RRM"/>
</dbReference>
<dbReference type="Pfam" id="PF22669">
    <property type="entry name" value="Exo_endo_phos2"/>
    <property type="match status" value="2"/>
</dbReference>
<feature type="region of interest" description="Disordered" evidence="6">
    <location>
        <begin position="947"/>
        <end position="977"/>
    </location>
</feature>
<name>A0A9J6EKZ3_RHIMP</name>
<dbReference type="InterPro" id="IPR002013">
    <property type="entry name" value="SAC_dom"/>
</dbReference>
<keyword evidence="9" id="KW-1185">Reference proteome</keyword>
<dbReference type="GO" id="GO:0004439">
    <property type="term" value="F:phosphatidylinositol-4,5-bisphosphate 5-phosphatase activity"/>
    <property type="evidence" value="ECO:0007669"/>
    <property type="project" value="UniProtKB-EC"/>
</dbReference>
<dbReference type="SMART" id="SM00128">
    <property type="entry name" value="IPPc"/>
    <property type="match status" value="1"/>
</dbReference>
<dbReference type="GO" id="GO:0048488">
    <property type="term" value="P:synaptic vesicle endocytosis"/>
    <property type="evidence" value="ECO:0007669"/>
    <property type="project" value="TreeGrafter"/>
</dbReference>
<dbReference type="Pfam" id="PF08952">
    <property type="entry name" value="DUF1866"/>
    <property type="match status" value="1"/>
</dbReference>
<dbReference type="VEuPathDB" id="VectorBase:LOC119181249"/>
<reference evidence="8" key="1">
    <citation type="journal article" date="2020" name="Cell">
        <title>Large-Scale Comparative Analyses of Tick Genomes Elucidate Their Genetic Diversity and Vector Capacities.</title>
        <authorList>
            <consortium name="Tick Genome and Microbiome Consortium (TIGMIC)"/>
            <person name="Jia N."/>
            <person name="Wang J."/>
            <person name="Shi W."/>
            <person name="Du L."/>
            <person name="Sun Y."/>
            <person name="Zhan W."/>
            <person name="Jiang J.F."/>
            <person name="Wang Q."/>
            <person name="Zhang B."/>
            <person name="Ji P."/>
            <person name="Bell-Sakyi L."/>
            <person name="Cui X.M."/>
            <person name="Yuan T.T."/>
            <person name="Jiang B.G."/>
            <person name="Yang W.F."/>
            <person name="Lam T.T."/>
            <person name="Chang Q.C."/>
            <person name="Ding S.J."/>
            <person name="Wang X.J."/>
            <person name="Zhu J.G."/>
            <person name="Ruan X.D."/>
            <person name="Zhao L."/>
            <person name="Wei J.T."/>
            <person name="Ye R.Z."/>
            <person name="Que T.C."/>
            <person name="Du C.H."/>
            <person name="Zhou Y.H."/>
            <person name="Cheng J.X."/>
            <person name="Dai P.F."/>
            <person name="Guo W.B."/>
            <person name="Han X.H."/>
            <person name="Huang E.J."/>
            <person name="Li L.F."/>
            <person name="Wei W."/>
            <person name="Gao Y.C."/>
            <person name="Liu J.Z."/>
            <person name="Shao H.Z."/>
            <person name="Wang X."/>
            <person name="Wang C.C."/>
            <person name="Yang T.C."/>
            <person name="Huo Q.B."/>
            <person name="Li W."/>
            <person name="Chen H.Y."/>
            <person name="Chen S.E."/>
            <person name="Zhou L.G."/>
            <person name="Ni X.B."/>
            <person name="Tian J.H."/>
            <person name="Sheng Y."/>
            <person name="Liu T."/>
            <person name="Pan Y.S."/>
            <person name="Xia L.Y."/>
            <person name="Li J."/>
            <person name="Zhao F."/>
            <person name="Cao W.C."/>
        </authorList>
    </citation>
    <scope>NUCLEOTIDE SEQUENCE</scope>
    <source>
        <strain evidence="8">Rmic-2018</strain>
    </source>
</reference>
<dbReference type="SMART" id="SM01165">
    <property type="entry name" value="DUF1866"/>
    <property type="match status" value="1"/>
</dbReference>
<dbReference type="SUPFAM" id="SSF56219">
    <property type="entry name" value="DNase I-like"/>
    <property type="match status" value="1"/>
</dbReference>
<evidence type="ECO:0000313" key="8">
    <source>
        <dbReference type="EMBL" id="KAH8034789.1"/>
    </source>
</evidence>
<dbReference type="PANTHER" id="PTHR11200:SF257">
    <property type="entry name" value="PHOSPHOINOSITIDE 5-PHOSPHATASE"/>
    <property type="match status" value="1"/>
</dbReference>
<evidence type="ECO:0000256" key="4">
    <source>
        <dbReference type="ARBA" id="ARBA00013044"/>
    </source>
</evidence>
<keyword evidence="5" id="KW-0378">Hydrolase</keyword>
<organism evidence="8 9">
    <name type="scientific">Rhipicephalus microplus</name>
    <name type="common">Cattle tick</name>
    <name type="synonym">Boophilus microplus</name>
    <dbReference type="NCBI Taxonomy" id="6941"/>
    <lineage>
        <taxon>Eukaryota</taxon>
        <taxon>Metazoa</taxon>
        <taxon>Ecdysozoa</taxon>
        <taxon>Arthropoda</taxon>
        <taxon>Chelicerata</taxon>
        <taxon>Arachnida</taxon>
        <taxon>Acari</taxon>
        <taxon>Parasitiformes</taxon>
        <taxon>Ixodida</taxon>
        <taxon>Ixodoidea</taxon>
        <taxon>Ixodidae</taxon>
        <taxon>Rhipicephalinae</taxon>
        <taxon>Rhipicephalus</taxon>
        <taxon>Boophilus</taxon>
    </lineage>
</organism>
<comment type="catalytic activity">
    <reaction evidence="1">
        <text>a 1,2-diacyl-sn-glycero-3-phospho-(1D-myo-inositol-4,5-bisphosphate) + H2O = a 1,2-diacyl-sn-glycero-3-phospho-(1D-myo-inositol 4-phosphate) + phosphate</text>
        <dbReference type="Rhea" id="RHEA:22764"/>
        <dbReference type="ChEBI" id="CHEBI:15377"/>
        <dbReference type="ChEBI" id="CHEBI:43474"/>
        <dbReference type="ChEBI" id="CHEBI:58178"/>
        <dbReference type="ChEBI" id="CHEBI:58456"/>
        <dbReference type="EC" id="3.1.3.36"/>
    </reaction>
</comment>
<dbReference type="GO" id="GO:0046856">
    <property type="term" value="P:phosphatidylinositol dephosphorylation"/>
    <property type="evidence" value="ECO:0007669"/>
    <property type="project" value="InterPro"/>
</dbReference>
<dbReference type="PANTHER" id="PTHR11200">
    <property type="entry name" value="INOSITOL 5-PHOSPHATASE"/>
    <property type="match status" value="1"/>
</dbReference>
<proteinExistence type="inferred from homology"/>
<gene>
    <name evidence="8" type="ORF">HPB51_002203</name>
</gene>
<dbReference type="InterPro" id="IPR036691">
    <property type="entry name" value="Endo/exonu/phosph_ase_sf"/>
</dbReference>
<dbReference type="GO" id="GO:0098793">
    <property type="term" value="C:presynapse"/>
    <property type="evidence" value="ECO:0007669"/>
    <property type="project" value="GOC"/>
</dbReference>
<evidence type="ECO:0000256" key="5">
    <source>
        <dbReference type="ARBA" id="ARBA00022801"/>
    </source>
</evidence>
<dbReference type="AlphaFoldDB" id="A0A9J6EKZ3"/>
<dbReference type="Gene3D" id="3.30.70.330">
    <property type="match status" value="1"/>
</dbReference>
<evidence type="ECO:0000256" key="1">
    <source>
        <dbReference type="ARBA" id="ARBA00001786"/>
    </source>
</evidence>
<comment type="similarity">
    <text evidence="3">In the central section; belongs to the inositol 1,4,5-trisphosphate 5-phosphatase family.</text>
</comment>
<dbReference type="InterPro" id="IPR000300">
    <property type="entry name" value="IPPc"/>
</dbReference>
<dbReference type="Gene3D" id="3.60.10.10">
    <property type="entry name" value="Endonuclease/exonuclease/phosphatase"/>
    <property type="match status" value="2"/>
</dbReference>